<proteinExistence type="inferred from homology"/>
<dbReference type="InterPro" id="IPR039603">
    <property type="entry name" value="Ribosomal_mS41"/>
</dbReference>
<feature type="compositionally biased region" description="Polar residues" evidence="5">
    <location>
        <begin position="39"/>
        <end position="53"/>
    </location>
</feature>
<evidence type="ECO:0000313" key="7">
    <source>
        <dbReference type="EMBL" id="EJT74121.1"/>
    </source>
</evidence>
<reference evidence="8" key="5">
    <citation type="submission" date="2018-04" db="UniProtKB">
        <authorList>
            <consortium name="EnsemblFungi"/>
        </authorList>
    </citation>
    <scope>IDENTIFICATION</scope>
    <source>
        <strain evidence="8">R3-111a-1</strain>
    </source>
</reference>
<reference evidence="7" key="2">
    <citation type="submission" date="2010-07" db="EMBL/GenBank/DDBJ databases">
        <authorList>
            <consortium name="The Broad Institute Genome Sequencing Platform"/>
            <consortium name="Broad Institute Genome Sequencing Center for Infectious Disease"/>
            <person name="Ma L.-J."/>
            <person name="Dead R."/>
            <person name="Young S."/>
            <person name="Zeng Q."/>
            <person name="Koehrsen M."/>
            <person name="Alvarado L."/>
            <person name="Berlin A."/>
            <person name="Chapman S.B."/>
            <person name="Chen Z."/>
            <person name="Freedman E."/>
            <person name="Gellesch M."/>
            <person name="Goldberg J."/>
            <person name="Griggs A."/>
            <person name="Gujja S."/>
            <person name="Heilman E.R."/>
            <person name="Heiman D."/>
            <person name="Hepburn T."/>
            <person name="Howarth C."/>
            <person name="Jen D."/>
            <person name="Larson L."/>
            <person name="Mehta T."/>
            <person name="Neiman D."/>
            <person name="Pearson M."/>
            <person name="Roberts A."/>
            <person name="Saif S."/>
            <person name="Shea T."/>
            <person name="Shenoy N."/>
            <person name="Sisk P."/>
            <person name="Stolte C."/>
            <person name="Sykes S."/>
            <person name="Walk T."/>
            <person name="White J."/>
            <person name="Yandava C."/>
            <person name="Haas B."/>
            <person name="Nusbaum C."/>
            <person name="Birren B."/>
        </authorList>
    </citation>
    <scope>NUCLEOTIDE SEQUENCE</scope>
    <source>
        <strain evidence="7">R3-111a-1</strain>
    </source>
</reference>
<dbReference type="VEuPathDB" id="FungiDB:GGTG_07969"/>
<evidence type="ECO:0000256" key="2">
    <source>
        <dbReference type="ARBA" id="ARBA00010492"/>
    </source>
</evidence>
<feature type="compositionally biased region" description="Low complexity" evidence="5">
    <location>
        <begin position="21"/>
        <end position="38"/>
    </location>
</feature>
<name>J3P379_GAET3</name>
<accession>J3P379</accession>
<evidence type="ECO:0000313" key="8">
    <source>
        <dbReference type="EnsemblFungi" id="EJT74121"/>
    </source>
</evidence>
<comment type="similarity">
    <text evidence="2">Belongs to the mitochondrion-specific ribosomal protein mS41 family.</text>
</comment>
<reference evidence="7" key="3">
    <citation type="submission" date="2010-09" db="EMBL/GenBank/DDBJ databases">
        <title>Annotation of Gaeumannomyces graminis var. tritici R3-111a-1.</title>
        <authorList>
            <consortium name="The Broad Institute Genome Sequencing Platform"/>
            <person name="Ma L.-J."/>
            <person name="Dead R."/>
            <person name="Young S.K."/>
            <person name="Zeng Q."/>
            <person name="Gargeya S."/>
            <person name="Fitzgerald M."/>
            <person name="Haas B."/>
            <person name="Abouelleil A."/>
            <person name="Alvarado L."/>
            <person name="Arachchi H.M."/>
            <person name="Berlin A."/>
            <person name="Brown A."/>
            <person name="Chapman S.B."/>
            <person name="Chen Z."/>
            <person name="Dunbar C."/>
            <person name="Freedman E."/>
            <person name="Gearin G."/>
            <person name="Gellesch M."/>
            <person name="Goldberg J."/>
            <person name="Griggs A."/>
            <person name="Gujja S."/>
            <person name="Heiman D."/>
            <person name="Howarth C."/>
            <person name="Larson L."/>
            <person name="Lui A."/>
            <person name="MacDonald P.J.P."/>
            <person name="Mehta T."/>
            <person name="Montmayeur A."/>
            <person name="Murphy C."/>
            <person name="Neiman D."/>
            <person name="Pearson M."/>
            <person name="Priest M."/>
            <person name="Roberts A."/>
            <person name="Saif S."/>
            <person name="Shea T."/>
            <person name="Shenoy N."/>
            <person name="Sisk P."/>
            <person name="Stolte C."/>
            <person name="Sykes S."/>
            <person name="Yandava C."/>
            <person name="Wortman J."/>
            <person name="Nusbaum C."/>
            <person name="Birren B."/>
        </authorList>
    </citation>
    <scope>NUCLEOTIDE SEQUENCE</scope>
    <source>
        <strain evidence="7">R3-111a-1</strain>
    </source>
</reference>
<feature type="domain" description="Small ribosomal subunit protein mS41 SAM" evidence="6">
    <location>
        <begin position="70"/>
        <end position="126"/>
    </location>
</feature>
<gene>
    <name evidence="8" type="primary">20348427</name>
    <name evidence="7" type="ORF">GGTG_07969</name>
</gene>
<evidence type="ECO:0000256" key="5">
    <source>
        <dbReference type="SAM" id="MobiDB-lite"/>
    </source>
</evidence>
<evidence type="ECO:0000256" key="1">
    <source>
        <dbReference type="ARBA" id="ARBA00004173"/>
    </source>
</evidence>
<dbReference type="GO" id="GO:0005739">
    <property type="term" value="C:mitochondrion"/>
    <property type="evidence" value="ECO:0007669"/>
    <property type="project" value="UniProtKB-SubCell"/>
</dbReference>
<evidence type="ECO:0000259" key="6">
    <source>
        <dbReference type="SMART" id="SM01238"/>
    </source>
</evidence>
<dbReference type="Pfam" id="PF09597">
    <property type="entry name" value="SAM_Ribosomal_mS41"/>
    <property type="match status" value="1"/>
</dbReference>
<sequence>MPPLKLSPLLSSLSRSLRATTTPIPTATAAAATTTTTPNSIHMQSRWAHSTNKGAAAPPIPAPIPLVPDVATFLKVIGRGLSQHASKITTWEALFTLTSDQLRELGVEPARTRRYLIEWRQRYREGRFGVGGDLRFVRDGAADFKVLDVAEPRHGLVRERVVVNVPAGTPAGVDAADLPAGHRAPARGFKPVGVRGVSGPYVLPLKGRGAGAQLTVTEGMWENKVGRKIDGGERRRDEIRFKRRVVERRAAREAGGVY</sequence>
<protein>
    <recommendedName>
        <fullName evidence="4">Small ribosomal subunit protein mS41</fullName>
    </recommendedName>
</protein>
<dbReference type="SMART" id="SM01238">
    <property type="entry name" value="IGR"/>
    <property type="match status" value="1"/>
</dbReference>
<dbReference type="OrthoDB" id="18595at2759"/>
<dbReference type="HOGENOM" id="CLU_087049_0_0_1"/>
<dbReference type="eggNOG" id="ENOG502SCMV">
    <property type="taxonomic scope" value="Eukaryota"/>
</dbReference>
<dbReference type="GeneID" id="20348427"/>
<dbReference type="PANTHER" id="PTHR28235">
    <property type="entry name" value="PROTEIN FYV4, MITOCHONDRIAL"/>
    <property type="match status" value="1"/>
</dbReference>
<keyword evidence="3" id="KW-0496">Mitochondrion</keyword>
<dbReference type="InterPro" id="IPR013761">
    <property type="entry name" value="SAM/pointed_sf"/>
</dbReference>
<dbReference type="EMBL" id="GL385398">
    <property type="protein sequence ID" value="EJT74121.1"/>
    <property type="molecule type" value="Genomic_DNA"/>
</dbReference>
<dbReference type="AlphaFoldDB" id="J3P379"/>
<dbReference type="EnsemblFungi" id="EJT74121">
    <property type="protein sequence ID" value="EJT74121"/>
    <property type="gene ID" value="GGTG_07969"/>
</dbReference>
<reference evidence="8" key="4">
    <citation type="journal article" date="2015" name="G3 (Bethesda)">
        <title>Genome sequences of three phytopathogenic species of the Magnaporthaceae family of fungi.</title>
        <authorList>
            <person name="Okagaki L.H."/>
            <person name="Nunes C.C."/>
            <person name="Sailsbery J."/>
            <person name="Clay B."/>
            <person name="Brown D."/>
            <person name="John T."/>
            <person name="Oh Y."/>
            <person name="Young N."/>
            <person name="Fitzgerald M."/>
            <person name="Haas B.J."/>
            <person name="Zeng Q."/>
            <person name="Young S."/>
            <person name="Adiconis X."/>
            <person name="Fan L."/>
            <person name="Levin J.Z."/>
            <person name="Mitchell T.K."/>
            <person name="Okubara P.A."/>
            <person name="Farman M.L."/>
            <person name="Kohn L.M."/>
            <person name="Birren B."/>
            <person name="Ma L.-J."/>
            <person name="Dean R.A."/>
        </authorList>
    </citation>
    <scope>NUCLEOTIDE SEQUENCE</scope>
    <source>
        <strain evidence="8">R3-111a-1</strain>
    </source>
</reference>
<feature type="region of interest" description="Disordered" evidence="5">
    <location>
        <begin position="21"/>
        <end position="56"/>
    </location>
</feature>
<dbReference type="SUPFAM" id="SSF47769">
    <property type="entry name" value="SAM/Pointed domain"/>
    <property type="match status" value="1"/>
</dbReference>
<evidence type="ECO:0000256" key="4">
    <source>
        <dbReference type="ARBA" id="ARBA00035129"/>
    </source>
</evidence>
<evidence type="ECO:0000313" key="9">
    <source>
        <dbReference type="Proteomes" id="UP000006039"/>
    </source>
</evidence>
<dbReference type="InterPro" id="IPR019083">
    <property type="entry name" value="SAM_Ribosomal_mS41"/>
</dbReference>
<reference evidence="9" key="1">
    <citation type="submission" date="2010-07" db="EMBL/GenBank/DDBJ databases">
        <title>The genome sequence of Gaeumannomyces graminis var. tritici strain R3-111a-1.</title>
        <authorList>
            <consortium name="The Broad Institute Genome Sequencing Platform"/>
            <person name="Ma L.-J."/>
            <person name="Dead R."/>
            <person name="Young S."/>
            <person name="Zeng Q."/>
            <person name="Koehrsen M."/>
            <person name="Alvarado L."/>
            <person name="Berlin A."/>
            <person name="Chapman S.B."/>
            <person name="Chen Z."/>
            <person name="Freedman E."/>
            <person name="Gellesch M."/>
            <person name="Goldberg J."/>
            <person name="Griggs A."/>
            <person name="Gujja S."/>
            <person name="Heilman E.R."/>
            <person name="Heiman D."/>
            <person name="Hepburn T."/>
            <person name="Howarth C."/>
            <person name="Jen D."/>
            <person name="Larson L."/>
            <person name="Mehta T."/>
            <person name="Neiman D."/>
            <person name="Pearson M."/>
            <person name="Roberts A."/>
            <person name="Saif S."/>
            <person name="Shea T."/>
            <person name="Shenoy N."/>
            <person name="Sisk P."/>
            <person name="Stolte C."/>
            <person name="Sykes S."/>
            <person name="Walk T."/>
            <person name="White J."/>
            <person name="Yandava C."/>
            <person name="Haas B."/>
            <person name="Nusbaum C."/>
            <person name="Birren B."/>
        </authorList>
    </citation>
    <scope>NUCLEOTIDE SEQUENCE [LARGE SCALE GENOMIC DNA]</scope>
    <source>
        <strain evidence="9">R3-111a-1</strain>
    </source>
</reference>
<comment type="subcellular location">
    <subcellularLocation>
        <location evidence="1">Mitochondrion</location>
    </subcellularLocation>
</comment>
<evidence type="ECO:0000256" key="3">
    <source>
        <dbReference type="ARBA" id="ARBA00023128"/>
    </source>
</evidence>
<dbReference type="PANTHER" id="PTHR28235:SF1">
    <property type="entry name" value="SMALL RIBOSOMAL SUBUNIT PROTEIN MS41"/>
    <property type="match status" value="1"/>
</dbReference>
<organism evidence="7">
    <name type="scientific">Gaeumannomyces tritici (strain R3-111a-1)</name>
    <name type="common">Wheat and barley take-all root rot fungus</name>
    <name type="synonym">Gaeumannomyces graminis var. tritici</name>
    <dbReference type="NCBI Taxonomy" id="644352"/>
    <lineage>
        <taxon>Eukaryota</taxon>
        <taxon>Fungi</taxon>
        <taxon>Dikarya</taxon>
        <taxon>Ascomycota</taxon>
        <taxon>Pezizomycotina</taxon>
        <taxon>Sordariomycetes</taxon>
        <taxon>Sordariomycetidae</taxon>
        <taxon>Magnaporthales</taxon>
        <taxon>Magnaporthaceae</taxon>
        <taxon>Gaeumannomyces</taxon>
    </lineage>
</organism>
<dbReference type="Proteomes" id="UP000006039">
    <property type="component" value="Unassembled WGS sequence"/>
</dbReference>
<dbReference type="STRING" id="644352.J3P379"/>
<dbReference type="RefSeq" id="XP_009224065.1">
    <property type="nucleotide sequence ID" value="XM_009225801.1"/>
</dbReference>
<keyword evidence="9" id="KW-1185">Reference proteome</keyword>